<dbReference type="Proteomes" id="UP001597459">
    <property type="component" value="Unassembled WGS sequence"/>
</dbReference>
<proteinExistence type="predicted"/>
<dbReference type="EMBL" id="JBHULX010000027">
    <property type="protein sequence ID" value="MFD2591914.1"/>
    <property type="molecule type" value="Genomic_DNA"/>
</dbReference>
<evidence type="ECO:0000313" key="2">
    <source>
        <dbReference type="EMBL" id="MFD2591914.1"/>
    </source>
</evidence>
<reference evidence="3" key="1">
    <citation type="journal article" date="2019" name="Int. J. Syst. Evol. Microbiol.">
        <title>The Global Catalogue of Microorganisms (GCM) 10K type strain sequencing project: providing services to taxonomists for standard genome sequencing and annotation.</title>
        <authorList>
            <consortium name="The Broad Institute Genomics Platform"/>
            <consortium name="The Broad Institute Genome Sequencing Center for Infectious Disease"/>
            <person name="Wu L."/>
            <person name="Ma J."/>
        </authorList>
    </citation>
    <scope>NUCLEOTIDE SEQUENCE [LARGE SCALE GENOMIC DNA]</scope>
    <source>
        <strain evidence="3">KCTC 42423</strain>
    </source>
</reference>
<evidence type="ECO:0000256" key="1">
    <source>
        <dbReference type="SAM" id="Phobius"/>
    </source>
</evidence>
<feature type="transmembrane region" description="Helical" evidence="1">
    <location>
        <begin position="7"/>
        <end position="23"/>
    </location>
</feature>
<sequence length="209" mass="23928">MKNKHKILVNWVGYITVLSLLISCKHHEDEYHSITDKIEAKSKSFHATSTTSELHTKHLNTIKITEGEHTFLIPERTGEITSFACTECHSSPLKEMKGTASKKAHWNIKLQHADEHTMNCISCHNGDNMDQLQSITGTPINFNKSYQLCSQCHSKQFTDWKGGAHGKQVKSWAPPRTALTCVNCHNPHKPHFESKWPVRYNTQKIKERE</sequence>
<keyword evidence="3" id="KW-1185">Reference proteome</keyword>
<dbReference type="Gene3D" id="1.10.287.3080">
    <property type="match status" value="1"/>
</dbReference>
<evidence type="ECO:0000313" key="3">
    <source>
        <dbReference type="Proteomes" id="UP001597459"/>
    </source>
</evidence>
<keyword evidence="1" id="KW-1133">Transmembrane helix</keyword>
<comment type="caution">
    <text evidence="2">The sequence shown here is derived from an EMBL/GenBank/DDBJ whole genome shotgun (WGS) entry which is preliminary data.</text>
</comment>
<dbReference type="RefSeq" id="WP_176027531.1">
    <property type="nucleotide sequence ID" value="NZ_JBHSJV010000001.1"/>
</dbReference>
<dbReference type="Gene3D" id="1.10.1130.10">
    <property type="entry name" value="Flavocytochrome C3, Chain A"/>
    <property type="match status" value="1"/>
</dbReference>
<accession>A0ABW5NAK7</accession>
<keyword evidence="1" id="KW-0812">Transmembrane</keyword>
<gene>
    <name evidence="2" type="ORF">ACFSTE_13840</name>
</gene>
<name>A0ABW5NAK7_9FLAO</name>
<organism evidence="2 3">
    <name type="scientific">Aquimarina hainanensis</name>
    <dbReference type="NCBI Taxonomy" id="1578017"/>
    <lineage>
        <taxon>Bacteria</taxon>
        <taxon>Pseudomonadati</taxon>
        <taxon>Bacteroidota</taxon>
        <taxon>Flavobacteriia</taxon>
        <taxon>Flavobacteriales</taxon>
        <taxon>Flavobacteriaceae</taxon>
        <taxon>Aquimarina</taxon>
    </lineage>
</organism>
<dbReference type="PROSITE" id="PS51257">
    <property type="entry name" value="PROKAR_LIPOPROTEIN"/>
    <property type="match status" value="1"/>
</dbReference>
<dbReference type="InterPro" id="IPR036280">
    <property type="entry name" value="Multihaem_cyt_sf"/>
</dbReference>
<protein>
    <submittedName>
        <fullName evidence="2">Cytochrome c3 family protein</fullName>
    </submittedName>
</protein>
<dbReference type="SUPFAM" id="SSF48695">
    <property type="entry name" value="Multiheme cytochromes"/>
    <property type="match status" value="1"/>
</dbReference>
<keyword evidence="1" id="KW-0472">Membrane</keyword>